<feature type="chain" id="PRO_5006878530" evidence="1">
    <location>
        <begin position="17"/>
        <end position="69"/>
    </location>
</feature>
<keyword evidence="1" id="KW-0732">Signal</keyword>
<comment type="caution">
    <text evidence="2">The sequence shown here is derived from an EMBL/GenBank/DDBJ whole genome shotgun (WGS) entry which is preliminary data.</text>
</comment>
<dbReference type="AlphaFoldDB" id="A0A0V1GKL9"/>
<evidence type="ECO:0000313" key="3">
    <source>
        <dbReference type="Proteomes" id="UP000054805"/>
    </source>
</evidence>
<name>A0A0V1GKL9_TRIPS</name>
<protein>
    <submittedName>
        <fullName evidence="2">Uncharacterized protein</fullName>
    </submittedName>
</protein>
<reference evidence="2 3" key="1">
    <citation type="submission" date="2015-01" db="EMBL/GenBank/DDBJ databases">
        <title>Evolution of Trichinella species and genotypes.</title>
        <authorList>
            <person name="Korhonen P.K."/>
            <person name="Edoardo P."/>
            <person name="Giuseppe L.R."/>
            <person name="Gasser R.B."/>
        </authorList>
    </citation>
    <scope>NUCLEOTIDE SEQUENCE [LARGE SCALE GENOMIC DNA]</scope>
    <source>
        <strain evidence="2">ISS588</strain>
    </source>
</reference>
<dbReference type="Proteomes" id="UP000054805">
    <property type="component" value="Unassembled WGS sequence"/>
</dbReference>
<gene>
    <name evidence="2" type="ORF">T4B_2198</name>
</gene>
<evidence type="ECO:0000313" key="2">
    <source>
        <dbReference type="EMBL" id="KRY98829.1"/>
    </source>
</evidence>
<feature type="signal peptide" evidence="1">
    <location>
        <begin position="1"/>
        <end position="16"/>
    </location>
</feature>
<dbReference type="EMBL" id="JYDS01001509">
    <property type="protein sequence ID" value="KRY98829.1"/>
    <property type="molecule type" value="Genomic_DNA"/>
</dbReference>
<sequence>MCWDLRFMLRFAITFGISFWTKRQYCCFPIHSMPMKSRDIRFPGIDNKNGFLPEFDLCCCFEPNVLTES</sequence>
<keyword evidence="3" id="KW-1185">Reference proteome</keyword>
<proteinExistence type="predicted"/>
<organism evidence="2 3">
    <name type="scientific">Trichinella pseudospiralis</name>
    <name type="common">Parasitic roundworm</name>
    <dbReference type="NCBI Taxonomy" id="6337"/>
    <lineage>
        <taxon>Eukaryota</taxon>
        <taxon>Metazoa</taxon>
        <taxon>Ecdysozoa</taxon>
        <taxon>Nematoda</taxon>
        <taxon>Enoplea</taxon>
        <taxon>Dorylaimia</taxon>
        <taxon>Trichinellida</taxon>
        <taxon>Trichinellidae</taxon>
        <taxon>Trichinella</taxon>
    </lineage>
</organism>
<evidence type="ECO:0000256" key="1">
    <source>
        <dbReference type="SAM" id="SignalP"/>
    </source>
</evidence>
<accession>A0A0V1GKL9</accession>